<evidence type="ECO:0000313" key="1">
    <source>
        <dbReference type="EMBL" id="GGD52383.1"/>
    </source>
</evidence>
<sequence>MWSCIELIKISFSNYQHVKIENSGSNIKVFVNNETTPQIDFNDHTFANGYAGLVTHKSTWSFDNLSISGGELLYQIELGPEELLYTDASLPMNRYVEIRDRKAFLVYSMIGVLVNV</sequence>
<reference evidence="1" key="2">
    <citation type="submission" date="2020-09" db="EMBL/GenBank/DDBJ databases">
        <authorList>
            <person name="Sun Q."/>
            <person name="Zhou Y."/>
        </authorList>
    </citation>
    <scope>NUCLEOTIDE SEQUENCE</scope>
    <source>
        <strain evidence="1">CGMCC 1.15178</strain>
    </source>
</reference>
<name>A0A916YMS6_9BACL</name>
<dbReference type="AlphaFoldDB" id="A0A916YMS6"/>
<keyword evidence="2" id="KW-1185">Reference proteome</keyword>
<evidence type="ECO:0000313" key="2">
    <source>
        <dbReference type="Proteomes" id="UP000612456"/>
    </source>
</evidence>
<comment type="caution">
    <text evidence="1">The sequence shown here is derived from an EMBL/GenBank/DDBJ whole genome shotgun (WGS) entry which is preliminary data.</text>
</comment>
<dbReference type="Gene3D" id="2.60.120.560">
    <property type="entry name" value="Exo-inulinase, domain 1"/>
    <property type="match status" value="1"/>
</dbReference>
<dbReference type="RefSeq" id="WP_188989194.1">
    <property type="nucleotide sequence ID" value="NZ_BMHP01000001.1"/>
</dbReference>
<gene>
    <name evidence="1" type="ORF">GCM10010911_07380</name>
</gene>
<dbReference type="EMBL" id="BMHP01000001">
    <property type="protein sequence ID" value="GGD52383.1"/>
    <property type="molecule type" value="Genomic_DNA"/>
</dbReference>
<organism evidence="1 2">
    <name type="scientific">Paenibacillus nasutitermitis</name>
    <dbReference type="NCBI Taxonomy" id="1652958"/>
    <lineage>
        <taxon>Bacteria</taxon>
        <taxon>Bacillati</taxon>
        <taxon>Bacillota</taxon>
        <taxon>Bacilli</taxon>
        <taxon>Bacillales</taxon>
        <taxon>Paenibacillaceae</taxon>
        <taxon>Paenibacillus</taxon>
    </lineage>
</organism>
<reference evidence="1" key="1">
    <citation type="journal article" date="2014" name="Int. J. Syst. Evol. Microbiol.">
        <title>Complete genome sequence of Corynebacterium casei LMG S-19264T (=DSM 44701T), isolated from a smear-ripened cheese.</title>
        <authorList>
            <consortium name="US DOE Joint Genome Institute (JGI-PGF)"/>
            <person name="Walter F."/>
            <person name="Albersmeier A."/>
            <person name="Kalinowski J."/>
            <person name="Ruckert C."/>
        </authorList>
    </citation>
    <scope>NUCLEOTIDE SEQUENCE</scope>
    <source>
        <strain evidence="1">CGMCC 1.15178</strain>
    </source>
</reference>
<protein>
    <submittedName>
        <fullName evidence="1">Uncharacterized protein</fullName>
    </submittedName>
</protein>
<dbReference type="Proteomes" id="UP000612456">
    <property type="component" value="Unassembled WGS sequence"/>
</dbReference>
<accession>A0A916YMS6</accession>
<proteinExistence type="predicted"/>